<feature type="region of interest" description="Disordered" evidence="1">
    <location>
        <begin position="510"/>
        <end position="533"/>
    </location>
</feature>
<sequence>MSSVPNDVKGKGRATETTPLLSNGASTAPTETPHEDTERQQASHPEERQVALRRTLTNVFLGSLTAIILLLVLGALLVYSYVQRARGVEPDQLVKTIIFRGPSSVDVVEIKDGGEVVLDIKGLLGVDTDTILGFGDDDGNEDNVFVSLWKDVGRWGVGLLREVTVEMGDLVAYKAHTGDPLATTHAQQFAVPLTSHPGKPSDSSWLKPISLRVSAQPTQDTDLLQQVVQETWERGLLDLRLELDQVRVKGGNGKGGGWRSMLKVKRNDLATAFRYKVPDLPGLPKPRPPLVKLLQLVSYSLLLEGDDLSLYALATIPNPLEGIKFKVPKIPYEVSLLYPPLQPVPISTGVVAPVLTPPNVSLPITGKIVPLASPDSSIVLSSFLGQFLAGIPPPISIRCPLFPELTIETTFPPPDPLPKILEDVTIKHMSMAVAPGGGMLASGQVWATIALPPGLHIPINVTHVWPDLLLFDGPVNLPPEDEQSRPPLHLPDLPFPNITIPKLPRIKLPHVPGTPEHVPGRHTPTTQDPPPLPDPLPDRAFARIRPTDWVVATTLENCEGPDPVVADDWVLVEKRSEDCAKQPDNPGWKTIVTANVERVPVQVLPGRDKQFRAFVSKVVWSKSGVTAGMQGIAGVKSIVPGLMRGGTDEDAPALELDGLPFEGSVLVGKKGI</sequence>
<accession>A0A0C2WXG2</accession>
<evidence type="ECO:0000313" key="3">
    <source>
        <dbReference type="EMBL" id="KIM30823.1"/>
    </source>
</evidence>
<reference evidence="4" key="2">
    <citation type="submission" date="2015-01" db="EMBL/GenBank/DDBJ databases">
        <title>Evolutionary Origins and Diversification of the Mycorrhizal Mutualists.</title>
        <authorList>
            <consortium name="DOE Joint Genome Institute"/>
            <consortium name="Mycorrhizal Genomics Consortium"/>
            <person name="Kohler A."/>
            <person name="Kuo A."/>
            <person name="Nagy L.G."/>
            <person name="Floudas D."/>
            <person name="Copeland A."/>
            <person name="Barry K.W."/>
            <person name="Cichocki N."/>
            <person name="Veneault-Fourrey C."/>
            <person name="LaButti K."/>
            <person name="Lindquist E.A."/>
            <person name="Lipzen A."/>
            <person name="Lundell T."/>
            <person name="Morin E."/>
            <person name="Murat C."/>
            <person name="Riley R."/>
            <person name="Ohm R."/>
            <person name="Sun H."/>
            <person name="Tunlid A."/>
            <person name="Henrissat B."/>
            <person name="Grigoriev I.V."/>
            <person name="Hibbett D.S."/>
            <person name="Martin F."/>
        </authorList>
    </citation>
    <scope>NUCLEOTIDE SEQUENCE [LARGE SCALE GENOMIC DNA]</scope>
    <source>
        <strain evidence="4">MAFF 305830</strain>
    </source>
</reference>
<dbReference type="OrthoDB" id="10039566at2759"/>
<feature type="compositionally biased region" description="Basic and acidic residues" evidence="1">
    <location>
        <begin position="32"/>
        <end position="47"/>
    </location>
</feature>
<protein>
    <submittedName>
        <fullName evidence="3">Uncharacterized protein</fullName>
    </submittedName>
</protein>
<feature type="compositionally biased region" description="Polar residues" evidence="1">
    <location>
        <begin position="15"/>
        <end position="30"/>
    </location>
</feature>
<feature type="region of interest" description="Disordered" evidence="1">
    <location>
        <begin position="1"/>
        <end position="47"/>
    </location>
</feature>
<keyword evidence="2" id="KW-0812">Transmembrane</keyword>
<keyword evidence="2" id="KW-0472">Membrane</keyword>
<evidence type="ECO:0000313" key="4">
    <source>
        <dbReference type="Proteomes" id="UP000054097"/>
    </source>
</evidence>
<organism evidence="3 4">
    <name type="scientific">Serendipita vermifera MAFF 305830</name>
    <dbReference type="NCBI Taxonomy" id="933852"/>
    <lineage>
        <taxon>Eukaryota</taxon>
        <taxon>Fungi</taxon>
        <taxon>Dikarya</taxon>
        <taxon>Basidiomycota</taxon>
        <taxon>Agaricomycotina</taxon>
        <taxon>Agaricomycetes</taxon>
        <taxon>Sebacinales</taxon>
        <taxon>Serendipitaceae</taxon>
        <taxon>Serendipita</taxon>
    </lineage>
</organism>
<dbReference type="EMBL" id="KN824283">
    <property type="protein sequence ID" value="KIM30823.1"/>
    <property type="molecule type" value="Genomic_DNA"/>
</dbReference>
<keyword evidence="2" id="KW-1133">Transmembrane helix</keyword>
<feature type="transmembrane region" description="Helical" evidence="2">
    <location>
        <begin position="59"/>
        <end position="82"/>
    </location>
</feature>
<evidence type="ECO:0000256" key="2">
    <source>
        <dbReference type="SAM" id="Phobius"/>
    </source>
</evidence>
<dbReference type="AlphaFoldDB" id="A0A0C2WXG2"/>
<dbReference type="HOGENOM" id="CLU_014996_0_0_1"/>
<gene>
    <name evidence="3" type="ORF">M408DRAFT_15275</name>
</gene>
<reference evidence="3 4" key="1">
    <citation type="submission" date="2014-04" db="EMBL/GenBank/DDBJ databases">
        <authorList>
            <consortium name="DOE Joint Genome Institute"/>
            <person name="Kuo A."/>
            <person name="Zuccaro A."/>
            <person name="Kohler A."/>
            <person name="Nagy L.G."/>
            <person name="Floudas D."/>
            <person name="Copeland A."/>
            <person name="Barry K.W."/>
            <person name="Cichocki N."/>
            <person name="Veneault-Fourrey C."/>
            <person name="LaButti K."/>
            <person name="Lindquist E.A."/>
            <person name="Lipzen A."/>
            <person name="Lundell T."/>
            <person name="Morin E."/>
            <person name="Murat C."/>
            <person name="Sun H."/>
            <person name="Tunlid A."/>
            <person name="Henrissat B."/>
            <person name="Grigoriev I.V."/>
            <person name="Hibbett D.S."/>
            <person name="Martin F."/>
            <person name="Nordberg H.P."/>
            <person name="Cantor M.N."/>
            <person name="Hua S.X."/>
        </authorList>
    </citation>
    <scope>NUCLEOTIDE SEQUENCE [LARGE SCALE GENOMIC DNA]</scope>
    <source>
        <strain evidence="3 4">MAFF 305830</strain>
    </source>
</reference>
<dbReference type="STRING" id="933852.A0A0C2WXG2"/>
<proteinExistence type="predicted"/>
<name>A0A0C2WXG2_SERVB</name>
<dbReference type="Proteomes" id="UP000054097">
    <property type="component" value="Unassembled WGS sequence"/>
</dbReference>
<keyword evidence="4" id="KW-1185">Reference proteome</keyword>
<evidence type="ECO:0000256" key="1">
    <source>
        <dbReference type="SAM" id="MobiDB-lite"/>
    </source>
</evidence>